<name>A0ABQ6IYW9_9MICO</name>
<evidence type="ECO:0000313" key="3">
    <source>
        <dbReference type="EMBL" id="GMA37979.1"/>
    </source>
</evidence>
<sequence>MGCGMRLGFDTHTRLIETIVLVFVSGNELVIHAMPARRQYSTSSPDGADRNALICRAGCSRPGLTPALPSATIVVMSIESLREVRDHFSDVVDRVQHQHERVTVTRNGKAAAVILSPEDLAELEETLAVLSDPAALADIREADVAYQEGNVIRGADAVRALLP</sequence>
<proteinExistence type="inferred from homology"/>
<reference evidence="6" key="2">
    <citation type="journal article" date="2019" name="Int. J. Syst. Evol. Microbiol.">
        <title>The Global Catalogue of Microorganisms (GCM) 10K type strain sequencing project: providing services to taxonomists for standard genome sequencing and annotation.</title>
        <authorList>
            <consortium name="The Broad Institute Genomics Platform"/>
            <consortium name="The Broad Institute Genome Sequencing Center for Infectious Disease"/>
            <person name="Wu L."/>
            <person name="Ma J."/>
        </authorList>
    </citation>
    <scope>NUCLEOTIDE SEQUENCE [LARGE SCALE GENOMIC DNA]</scope>
    <source>
        <strain evidence="6">NBRC 113072</strain>
    </source>
</reference>
<evidence type="ECO:0000313" key="4">
    <source>
        <dbReference type="EMBL" id="GMA42362.1"/>
    </source>
</evidence>
<gene>
    <name evidence="3" type="ORF">GCM10025883_00240</name>
    <name evidence="4" type="ORF">GCM10025883_44070</name>
    <name evidence="5" type="ORF">GCM10025883_45550</name>
</gene>
<evidence type="ECO:0000313" key="6">
    <source>
        <dbReference type="Proteomes" id="UP001157126"/>
    </source>
</evidence>
<reference evidence="4" key="1">
    <citation type="journal article" date="2014" name="Int. J. Syst. Evol. Microbiol.">
        <title>Complete genome of a new Firmicutes species belonging to the dominant human colonic microbiota ('Ruminococcus bicirculans') reveals two chromosomes and a selective capacity to utilize plant glucans.</title>
        <authorList>
            <consortium name="NISC Comparative Sequencing Program"/>
            <person name="Wegmann U."/>
            <person name="Louis P."/>
            <person name="Goesmann A."/>
            <person name="Henrissat B."/>
            <person name="Duncan S.H."/>
            <person name="Flint H.J."/>
        </authorList>
    </citation>
    <scope>NUCLEOTIDE SEQUENCE</scope>
    <source>
        <strain evidence="4">NBRC 113072</strain>
    </source>
</reference>
<dbReference type="Proteomes" id="UP001157126">
    <property type="component" value="Unassembled WGS sequence"/>
</dbReference>
<dbReference type="PANTHER" id="PTHR33713">
    <property type="entry name" value="ANTITOXIN YAFN-RELATED"/>
    <property type="match status" value="1"/>
</dbReference>
<dbReference type="NCBIfam" id="TIGR01552">
    <property type="entry name" value="phd_fam"/>
    <property type="match status" value="1"/>
</dbReference>
<reference evidence="4" key="3">
    <citation type="submission" date="2023-02" db="EMBL/GenBank/DDBJ databases">
        <authorList>
            <person name="Sun Q."/>
            <person name="Mori K."/>
        </authorList>
    </citation>
    <scope>NUCLEOTIDE SEQUENCE</scope>
    <source>
        <strain evidence="4">NBRC 113072</strain>
    </source>
</reference>
<dbReference type="EMBL" id="BSUO01000001">
    <property type="protein sequence ID" value="GMA37979.1"/>
    <property type="molecule type" value="Genomic_DNA"/>
</dbReference>
<dbReference type="SUPFAM" id="SSF143120">
    <property type="entry name" value="YefM-like"/>
    <property type="match status" value="1"/>
</dbReference>
<dbReference type="InterPro" id="IPR051405">
    <property type="entry name" value="phD/YefM_antitoxin"/>
</dbReference>
<evidence type="ECO:0000313" key="5">
    <source>
        <dbReference type="EMBL" id="GMA42510.1"/>
    </source>
</evidence>
<comment type="caution">
    <text evidence="4">The sequence shown here is derived from an EMBL/GenBank/DDBJ whole genome shotgun (WGS) entry which is preliminary data.</text>
</comment>
<dbReference type="Gene3D" id="1.10.1220.170">
    <property type="match status" value="1"/>
</dbReference>
<protein>
    <recommendedName>
        <fullName evidence="2">Antitoxin</fullName>
    </recommendedName>
</protein>
<dbReference type="Gene3D" id="3.40.1620.10">
    <property type="entry name" value="YefM-like domain"/>
    <property type="match status" value="1"/>
</dbReference>
<dbReference type="Pfam" id="PF02604">
    <property type="entry name" value="PhdYeFM_antitox"/>
    <property type="match status" value="1"/>
</dbReference>
<keyword evidence="6" id="KW-1185">Reference proteome</keyword>
<evidence type="ECO:0000256" key="2">
    <source>
        <dbReference type="RuleBase" id="RU362080"/>
    </source>
</evidence>
<dbReference type="InterPro" id="IPR006442">
    <property type="entry name" value="Antitoxin_Phd/YefM"/>
</dbReference>
<dbReference type="PANTHER" id="PTHR33713:SF10">
    <property type="entry name" value="ANTITOXIN YAFN"/>
    <property type="match status" value="1"/>
</dbReference>
<organism evidence="4 6">
    <name type="scientific">Mobilicoccus caccae</name>
    <dbReference type="NCBI Taxonomy" id="1859295"/>
    <lineage>
        <taxon>Bacteria</taxon>
        <taxon>Bacillati</taxon>
        <taxon>Actinomycetota</taxon>
        <taxon>Actinomycetes</taxon>
        <taxon>Micrococcales</taxon>
        <taxon>Dermatophilaceae</taxon>
        <taxon>Mobilicoccus</taxon>
    </lineage>
</organism>
<dbReference type="EMBL" id="BSUO01000003">
    <property type="protein sequence ID" value="GMA42510.1"/>
    <property type="molecule type" value="Genomic_DNA"/>
</dbReference>
<comment type="similarity">
    <text evidence="1 2">Belongs to the phD/YefM antitoxin family.</text>
</comment>
<dbReference type="InterPro" id="IPR036165">
    <property type="entry name" value="YefM-like_sf"/>
</dbReference>
<comment type="function">
    <text evidence="2">Antitoxin component of a type II toxin-antitoxin (TA) system.</text>
</comment>
<accession>A0ABQ6IYW9</accession>
<dbReference type="EMBL" id="BSUO01000001">
    <property type="protein sequence ID" value="GMA42362.1"/>
    <property type="molecule type" value="Genomic_DNA"/>
</dbReference>
<evidence type="ECO:0000256" key="1">
    <source>
        <dbReference type="ARBA" id="ARBA00009981"/>
    </source>
</evidence>